<proteinExistence type="predicted"/>
<evidence type="ECO:0000313" key="2">
    <source>
        <dbReference type="EMBL" id="EZA60077.1"/>
    </source>
</evidence>
<organism evidence="2 3">
    <name type="scientific">Ooceraea biroi</name>
    <name type="common">Clonal raider ant</name>
    <name type="synonym">Cerapachys biroi</name>
    <dbReference type="NCBI Taxonomy" id="2015173"/>
    <lineage>
        <taxon>Eukaryota</taxon>
        <taxon>Metazoa</taxon>
        <taxon>Ecdysozoa</taxon>
        <taxon>Arthropoda</taxon>
        <taxon>Hexapoda</taxon>
        <taxon>Insecta</taxon>
        <taxon>Pterygota</taxon>
        <taxon>Neoptera</taxon>
        <taxon>Endopterygota</taxon>
        <taxon>Hymenoptera</taxon>
        <taxon>Apocrita</taxon>
        <taxon>Aculeata</taxon>
        <taxon>Formicoidea</taxon>
        <taxon>Formicidae</taxon>
        <taxon>Dorylinae</taxon>
        <taxon>Ooceraea</taxon>
    </lineage>
</organism>
<feature type="region of interest" description="Disordered" evidence="1">
    <location>
        <begin position="1868"/>
        <end position="1895"/>
    </location>
</feature>
<dbReference type="InterPro" id="IPR016024">
    <property type="entry name" value="ARM-type_fold"/>
</dbReference>
<dbReference type="PANTHER" id="PTHR21696">
    <property type="entry name" value="PROTEIN UNC-79 HOMOLOG"/>
    <property type="match status" value="1"/>
</dbReference>
<feature type="compositionally biased region" description="Polar residues" evidence="1">
    <location>
        <begin position="2101"/>
        <end position="2125"/>
    </location>
</feature>
<feature type="compositionally biased region" description="Basic and acidic residues" evidence="1">
    <location>
        <begin position="839"/>
        <end position="856"/>
    </location>
</feature>
<accession>A0A026WVN2</accession>
<dbReference type="SUPFAM" id="SSF48371">
    <property type="entry name" value="ARM repeat"/>
    <property type="match status" value="1"/>
</dbReference>
<dbReference type="EMBL" id="KK107083">
    <property type="protein sequence ID" value="EZA60077.1"/>
    <property type="molecule type" value="Genomic_DNA"/>
</dbReference>
<dbReference type="OMA" id="GKERRWM"/>
<gene>
    <name evidence="2" type="ORF">X777_13902</name>
</gene>
<keyword evidence="3" id="KW-1185">Reference proteome</keyword>
<evidence type="ECO:0000256" key="1">
    <source>
        <dbReference type="SAM" id="MobiDB-lite"/>
    </source>
</evidence>
<feature type="region of interest" description="Disordered" evidence="1">
    <location>
        <begin position="1718"/>
        <end position="1796"/>
    </location>
</feature>
<feature type="region of interest" description="Disordered" evidence="1">
    <location>
        <begin position="830"/>
        <end position="858"/>
    </location>
</feature>
<feature type="compositionally biased region" description="Polar residues" evidence="1">
    <location>
        <begin position="1760"/>
        <end position="1779"/>
    </location>
</feature>
<name>A0A026WVN2_OOCBI</name>
<sequence>MPSGLDIANTLKYFSQTLLSLLKDVPEKPFDLIKSQEKDAERMAFYPNLDYKQLYNAVTQLIDIVPQIHIGLQAFGKALLQCLACMLPFLDHDLIDNLPYLTASTISIFPMELHEEIMNYLCFYILPFTIQRQDEIGNESAASQSVAAIIMTVFQYSNNAAHHCQLVECLMALKPGVVKDILCVIAYGTAPARASAAKLLFYYWPSFNPNLFDRRAVLVKFANDLIPFVCQRDNCPNAGNAEAGKVCYDHRISITFAVESPPPLYLCIECANEICREYPKQKFNDILRPMQPVSMVCESKEQKEEDRSAFSICFSSECTSFNGNHPIRYCQACHNHRHAKKKKYNDPDKDNDGSNHIYHTALPHISQLDSQAQTYMVQAIVRQAFYRSPLNDSTQIFVLYSLLREAEPISIDSNRDMMESTSSTNKSVGYPGSSGGGGFGSAFGGHYDPMSLEERQLLGRYGVWLLVGLCTPNKDTPVEILGRLLSMLFHWFHVTAYCFDGIEKRLIHLIFSVGQAESALEKLKTEYVCTWLSEVMKTHYEVFISCLLPHPMDYVRVGGHWETLASRTSHLKDGLHRLFCLIPYEVITSDVWDYVMPHWMEAVVNDVPEHELHELKIILSKILDRDMNSLGFDTKKMYNFVAKRFVNTSAKVQEQALNWLQTLTMLEITLPLDQLFSIFSDGVAVMQAMSSAEPEPSKSTKDDEENVTCTMVENASGKSTPLSDDIVLVQRHMEFTTNAELNLSCCILMLDILLKQMELQNVDKHTGINTWICRDACHLMKSIVASNWNNCHVCDTSDTECSYCESRVIWYQLCFQLITYMAPENPAYPPDTIVDETAENDRKGSPETTKKNDSKPDVVINMPVPEMHSVGGVLVHMPHFFEQIMTATVETVSEQLDLAAIMPTEKVMSAVARTVTLSETDVATATVSVAKPHLIGEDDEPVNLSPETDLDDFWHTSVGKFRFTIEELPEQLQYIHKLLKEMMTIDKPDILYYMLQCLNVLCLYGDAFSTAVKDHQGFFIWCQENLLIKNLWELLNAEHSHIAQVTVPLLLHCVTLPCGTDTFWRLVQEEFHNSDWRVRFVAVERVTLIARFMDSTPLRNMMSLQAALANAFCYLITSMDDNNVYVAQRATLYLGTVHDTAIRSLILCLETQFDSVIVDRPMVLQSLYQLHNSLSDRRILTWEFFLNRFDTLFLEAQINLEKSGDVAYLRDLKNTDLNSEVFMKKLHRAQEALSQSDGSGASSVKTLSASFGTKWPYKRTMSAPASMIPRQDTKQEKEKVYSRQYSAPILKRKSSRFGLGQLLGSTPPNNSIPGVRSGDRAGQEILPPRPIQRSGNDSLSMFRANEVFYISSWHCIYHFIGNFISSTLRVRSKLHRNSREEPESGHARVLTATPRTWTHAFHLTLPASFYLYSIFNGHIHSLNMVDEASTLPAYTHKIVDLEEADKETMHLLVFLLMQFLSRQDQAYPTNEKPVSKTQGIVLRHLYLLLGYNQTERTFHTSPQRLRLSPVFNVFIANLAQLLDQNHIMGWSITPQVLAILQYCPCPPQATPQQAPTDQHQVPSYSLWYLEPQIRRSWLMSLLVILYKCQYGQQTWCSQLQTLVKIVLNTLDTQYHQCKRIPATVVMGAPPSRSRDVSQPSLGVEHELATNTLGEIDTETASMRAPIISVHQRSPGGTHGQMETHWEESNGPSCRYYNKHFTSYSMNADDTESELAAIPESPKSDSTLHGSSGGSLGELEDSTIPRHAFLQEPRMSIVSDGASTTEPTNRSITKSKTESGTRPMWFLGSEDDQGKGSQKKWSVYEGVKMMVTSTFLSQQEPPKSLAKAIIPSIKNGKVPHNEDAVSSKPYDLSSALAVATSISHIQRFELPKEKEREAEREKERERGKEKENEKEKALVRIASTSNNTDSLNSKHLGRQKHVEQVTITATSPVSPCQAVAVTTNSDHSSSLALSSSISSQVISTENGQQTDVPTSSQPLITTPTIERLLPIGTIARATGSRATQRVLRCEDTYGSPESPLSKMDILTVNSSFEQDSETCETSDITSPHSVSQLEFPTPERLLPVGPQRDFPGLVERIRQALDISDIEDKSNGDAKHDAVLTKQDSGTSENMSLIPTCNEINSSRSPSPRRLIKQVALESSPPAVDYGDFASKVADYDQKIKSRDQFRIQREKSKKTNTTTDQDAITRARRTESWCSECGTIKEEYSDEELGLCIITLGTFIHREPSLAAPLLPDILGVVTKVALNAMYPWQSETNMHLPGGAVSVAHQFLRCVLHQLAPNGVFMQMFQTHLNETTRLQTLNMKKSLPLERLPIILYNIACYLDCLPLEAGLGPGAATWSGLLTQFDGLFRRLVLMLPSIEDITPLLRIMISILKVPGIQQSKGMLDPFSKVLSYAIQNSTLQYNYLTDLCYLCHRGFTRDRDKHFFGRTIVFELIQAIKFKTTIPDSNFLLLLQFVLQDIGGSLSDSIMKEHNIQTDVSPIYNTNASESLKSQLSDVLEFLTDFHTLSKIKSYSKGMEAGLNEDTLGGILKCGLAQYVALEITRGNNRENRAVARYLPWLYTAPTIQQGAREYVDCIGHIRLLSWLLLGSLTHLAMYTDNSNSHAHSTMPLAQPIPQEVSCHIADHIQVIFSGFPEQSKTSVLHMSSLFHAFILCQLWTMYLEEMSKNNASNSESHNITMNILMEFWGKITPCILQLVSYSKALSEMLNLHFLSLLEALLECGSILLNKLLPLWNAILFSHHVQVETDKRKFVP</sequence>
<protein>
    <submittedName>
        <fullName evidence="2">Unc-79-like protein</fullName>
    </submittedName>
</protein>
<feature type="region of interest" description="Disordered" evidence="1">
    <location>
        <begin position="2101"/>
        <end position="2126"/>
    </location>
</feature>
<dbReference type="STRING" id="2015173.A0A026WVN2"/>
<dbReference type="InterPro" id="IPR024855">
    <property type="entry name" value="UNC79"/>
</dbReference>
<reference evidence="2 3" key="1">
    <citation type="journal article" date="2014" name="Curr. Biol.">
        <title>The genome of the clonal raider ant Cerapachys biroi.</title>
        <authorList>
            <person name="Oxley P.R."/>
            <person name="Ji L."/>
            <person name="Fetter-Pruneda I."/>
            <person name="McKenzie S.K."/>
            <person name="Li C."/>
            <person name="Hu H."/>
            <person name="Zhang G."/>
            <person name="Kronauer D.J."/>
        </authorList>
    </citation>
    <scope>NUCLEOTIDE SEQUENCE [LARGE SCALE GENOMIC DNA]</scope>
</reference>
<dbReference type="PANTHER" id="PTHR21696:SF2">
    <property type="entry name" value="PROTEIN UNC-79 HOMOLOG"/>
    <property type="match status" value="1"/>
</dbReference>
<dbReference type="Proteomes" id="UP000053097">
    <property type="component" value="Unassembled WGS sequence"/>
</dbReference>
<dbReference type="OrthoDB" id="6270916at2759"/>
<evidence type="ECO:0000313" key="3">
    <source>
        <dbReference type="Proteomes" id="UP000053097"/>
    </source>
</evidence>
<dbReference type="Pfam" id="PF14776">
    <property type="entry name" value="UNC-79"/>
    <property type="match status" value="1"/>
</dbReference>